<dbReference type="OrthoDB" id="194957at2"/>
<comment type="caution">
    <text evidence="2">The sequence shown here is derived from an EMBL/GenBank/DDBJ whole genome shotgun (WGS) entry which is preliminary data.</text>
</comment>
<reference evidence="2 3" key="1">
    <citation type="submission" date="2019-02" db="EMBL/GenBank/DDBJ databases">
        <title>Deep-cultivation of Planctomycetes and their phenomic and genomic characterization uncovers novel biology.</title>
        <authorList>
            <person name="Wiegand S."/>
            <person name="Jogler M."/>
            <person name="Boedeker C."/>
            <person name="Pinto D."/>
            <person name="Vollmers J."/>
            <person name="Rivas-Marin E."/>
            <person name="Kohn T."/>
            <person name="Peeters S.H."/>
            <person name="Heuer A."/>
            <person name="Rast P."/>
            <person name="Oberbeckmann S."/>
            <person name="Bunk B."/>
            <person name="Jeske O."/>
            <person name="Meyerdierks A."/>
            <person name="Storesund J.E."/>
            <person name="Kallscheuer N."/>
            <person name="Luecker S."/>
            <person name="Lage O.M."/>
            <person name="Pohl T."/>
            <person name="Merkel B.J."/>
            <person name="Hornburger P."/>
            <person name="Mueller R.-W."/>
            <person name="Bruemmer F."/>
            <person name="Labrenz M."/>
            <person name="Spormann A.M."/>
            <person name="Op Den Camp H."/>
            <person name="Overmann J."/>
            <person name="Amann R."/>
            <person name="Jetten M.S.M."/>
            <person name="Mascher T."/>
            <person name="Medema M.H."/>
            <person name="Devos D.P."/>
            <person name="Kaster A.-K."/>
            <person name="Ovreas L."/>
            <person name="Rohde M."/>
            <person name="Galperin M.Y."/>
            <person name="Jogler C."/>
        </authorList>
    </citation>
    <scope>NUCLEOTIDE SEQUENCE [LARGE SCALE GENOMIC DNA]</scope>
    <source>
        <strain evidence="2 3">Pla108</strain>
    </source>
</reference>
<accession>A0A5C6A2L2</accession>
<evidence type="ECO:0008006" key="4">
    <source>
        <dbReference type="Google" id="ProtNLM"/>
    </source>
</evidence>
<evidence type="ECO:0000313" key="3">
    <source>
        <dbReference type="Proteomes" id="UP000317421"/>
    </source>
</evidence>
<evidence type="ECO:0000313" key="2">
    <source>
        <dbReference type="EMBL" id="TWT94122.1"/>
    </source>
</evidence>
<dbReference type="EMBL" id="SJPR01000007">
    <property type="protein sequence ID" value="TWT94122.1"/>
    <property type="molecule type" value="Genomic_DNA"/>
</dbReference>
<keyword evidence="1" id="KW-0732">Signal</keyword>
<sequence precursor="true">MIRSLGLLTMAVVGLFGMSATATAGLVYVDAEDGVGGNTALDGGGLLDATDGSGGATWRQRDDAAFGSGPNGSVFEGVEPSPLIQTTISGLTPGASYQVNVHFWDPQSEVEDWNVSAGFTPASLQNYSREADATGPGSVASVLASSLAFDVAPTQFGPNSGREMLSGDLGVTAANGAGEIIVYVDDLGVSEVNRRSWYDGVSYQAVPEPTAALLIFSPLFALVAERRRQAG</sequence>
<dbReference type="Proteomes" id="UP000317421">
    <property type="component" value="Unassembled WGS sequence"/>
</dbReference>
<feature type="signal peptide" evidence="1">
    <location>
        <begin position="1"/>
        <end position="24"/>
    </location>
</feature>
<organism evidence="2 3">
    <name type="scientific">Botrimarina colliarenosi</name>
    <dbReference type="NCBI Taxonomy" id="2528001"/>
    <lineage>
        <taxon>Bacteria</taxon>
        <taxon>Pseudomonadati</taxon>
        <taxon>Planctomycetota</taxon>
        <taxon>Planctomycetia</taxon>
        <taxon>Pirellulales</taxon>
        <taxon>Lacipirellulaceae</taxon>
        <taxon>Botrimarina</taxon>
    </lineage>
</organism>
<feature type="chain" id="PRO_5022899521" description="PEP-CTERM protein-sorting domain-containing protein" evidence="1">
    <location>
        <begin position="25"/>
        <end position="231"/>
    </location>
</feature>
<name>A0A5C6A2L2_9BACT</name>
<protein>
    <recommendedName>
        <fullName evidence="4">PEP-CTERM protein-sorting domain-containing protein</fullName>
    </recommendedName>
</protein>
<dbReference type="RefSeq" id="WP_146446510.1">
    <property type="nucleotide sequence ID" value="NZ_SJPR01000007.1"/>
</dbReference>
<evidence type="ECO:0000256" key="1">
    <source>
        <dbReference type="SAM" id="SignalP"/>
    </source>
</evidence>
<keyword evidence="3" id="KW-1185">Reference proteome</keyword>
<gene>
    <name evidence="2" type="ORF">Pla108_38340</name>
</gene>
<proteinExistence type="predicted"/>
<dbReference type="AlphaFoldDB" id="A0A5C6A2L2"/>